<keyword evidence="3" id="KW-1185">Reference proteome</keyword>
<dbReference type="RefSeq" id="WP_307410329.1">
    <property type="nucleotide sequence ID" value="NZ_JAUSUR010000007.1"/>
</dbReference>
<accession>A0ABU0E792</accession>
<evidence type="ECO:0000313" key="3">
    <source>
        <dbReference type="Proteomes" id="UP001230220"/>
    </source>
</evidence>
<dbReference type="InterPro" id="IPR007768">
    <property type="entry name" value="Suppressor_of_fused"/>
</dbReference>
<sequence length="218" mass="24747">MGLFNKAKKKNEEIEEEITAPGWDAITTRFEQLYPGQSDPKHYATLIKYRLGGNDPLDGVSIYDAGDFWHFVTYGFSDLYEKHQEDDPEWSGAGFELTVKLKKLPWIDEDEIKNVVGILQSLARYAFSSQRGFQPYEYIWTKQTDGFDAKAKSKLTGFATAPDEAGLIETPHGKVEFICVVGLSDKELRSIVDKESTTKEILEKIGNSLTDYERDEVV</sequence>
<dbReference type="PANTHER" id="PTHR10928:SF2">
    <property type="entry name" value="SUPPRESSOR OF FUSED HOMOLOG"/>
    <property type="match status" value="1"/>
</dbReference>
<evidence type="ECO:0000259" key="1">
    <source>
        <dbReference type="Pfam" id="PF05076"/>
    </source>
</evidence>
<gene>
    <name evidence="2" type="ORF">J2S15_003340</name>
</gene>
<name>A0ABU0E792_9FIRM</name>
<dbReference type="Proteomes" id="UP001230220">
    <property type="component" value="Unassembled WGS sequence"/>
</dbReference>
<dbReference type="PANTHER" id="PTHR10928">
    <property type="entry name" value="SUPPRESSOR OF FUSED"/>
    <property type="match status" value="1"/>
</dbReference>
<proteinExistence type="predicted"/>
<feature type="domain" description="Suppressor of fused-like" evidence="1">
    <location>
        <begin position="53"/>
        <end position="214"/>
    </location>
</feature>
<reference evidence="2 3" key="1">
    <citation type="submission" date="2023-07" db="EMBL/GenBank/DDBJ databases">
        <title>Genomic Encyclopedia of Type Strains, Phase IV (KMG-IV): sequencing the most valuable type-strain genomes for metagenomic binning, comparative biology and taxonomic classification.</title>
        <authorList>
            <person name="Goeker M."/>
        </authorList>
    </citation>
    <scope>NUCLEOTIDE SEQUENCE [LARGE SCALE GENOMIC DNA]</scope>
    <source>
        <strain evidence="2 3">DSM 16784</strain>
    </source>
</reference>
<protein>
    <recommendedName>
        <fullName evidence="1">Suppressor of fused-like domain-containing protein</fullName>
    </recommendedName>
</protein>
<comment type="caution">
    <text evidence="2">The sequence shown here is derived from an EMBL/GenBank/DDBJ whole genome shotgun (WGS) entry which is preliminary data.</text>
</comment>
<dbReference type="EMBL" id="JAUSUR010000007">
    <property type="protein sequence ID" value="MDQ0362586.1"/>
    <property type="molecule type" value="Genomic_DNA"/>
</dbReference>
<dbReference type="InterPro" id="IPR037181">
    <property type="entry name" value="SUFU_N"/>
</dbReference>
<organism evidence="2 3">
    <name type="scientific">Breznakia pachnodae</name>
    <dbReference type="NCBI Taxonomy" id="265178"/>
    <lineage>
        <taxon>Bacteria</taxon>
        <taxon>Bacillati</taxon>
        <taxon>Bacillota</taxon>
        <taxon>Erysipelotrichia</taxon>
        <taxon>Erysipelotrichales</taxon>
        <taxon>Erysipelotrichaceae</taxon>
        <taxon>Breznakia</taxon>
    </lineage>
</organism>
<dbReference type="Pfam" id="PF05076">
    <property type="entry name" value="SUFU"/>
    <property type="match status" value="1"/>
</dbReference>
<dbReference type="InterPro" id="IPR020941">
    <property type="entry name" value="SUFU-like_domain"/>
</dbReference>
<evidence type="ECO:0000313" key="2">
    <source>
        <dbReference type="EMBL" id="MDQ0362586.1"/>
    </source>
</evidence>
<dbReference type="SUPFAM" id="SSF103359">
    <property type="entry name" value="Suppressor of Fused, N-terminal domain"/>
    <property type="match status" value="1"/>
</dbReference>